<keyword evidence="1" id="KW-0472">Membrane</keyword>
<dbReference type="AlphaFoldDB" id="A0AAE5AHF1"/>
<evidence type="ECO:0000313" key="3">
    <source>
        <dbReference type="Proteomes" id="UP001289135"/>
    </source>
</evidence>
<name>A0AAE5AHF1_9RICK</name>
<protein>
    <submittedName>
        <fullName evidence="2">LPS assembly protein LptD</fullName>
    </submittedName>
</protein>
<proteinExistence type="predicted"/>
<keyword evidence="3" id="KW-1185">Reference proteome</keyword>
<dbReference type="EMBL" id="JARGYU010000001">
    <property type="protein sequence ID" value="MDZ5760951.1"/>
    <property type="molecule type" value="Genomic_DNA"/>
</dbReference>
<feature type="transmembrane region" description="Helical" evidence="1">
    <location>
        <begin position="6"/>
        <end position="26"/>
    </location>
</feature>
<organism evidence="2 3">
    <name type="scientific">Lyticum sinuosum</name>
    <dbReference type="NCBI Taxonomy" id="1332059"/>
    <lineage>
        <taxon>Bacteria</taxon>
        <taxon>Pseudomonadati</taxon>
        <taxon>Pseudomonadota</taxon>
        <taxon>Alphaproteobacteria</taxon>
        <taxon>Rickettsiales</taxon>
        <taxon>Lyticum</taxon>
    </lineage>
</organism>
<reference evidence="2" key="1">
    <citation type="submission" date="2023-02" db="EMBL/GenBank/DDBJ databases">
        <title>Host association and intracellularity evolved multiple times independently in the Rickettsiales.</title>
        <authorList>
            <person name="Castelli M."/>
            <person name="Nardi T."/>
            <person name="Gammuto L."/>
            <person name="Bellinzona G."/>
            <person name="Sabaneyeva E."/>
            <person name="Potekhin A."/>
            <person name="Serra V."/>
            <person name="Petroni G."/>
            <person name="Sassera D."/>
        </authorList>
    </citation>
    <scope>NUCLEOTIDE SEQUENCE</scope>
    <source>
        <strain evidence="2">USBL-36I1</strain>
    </source>
</reference>
<evidence type="ECO:0000313" key="2">
    <source>
        <dbReference type="EMBL" id="MDZ5760951.1"/>
    </source>
</evidence>
<gene>
    <name evidence="2" type="ORF">Lyticum_00107</name>
</gene>
<accession>A0AAE5AHF1</accession>
<sequence length="830" mass="97805">MNVKPIIIIIINILSFFLVLSTYPFFDKKNQNIALEAENIIYTDEILRAIGNVNITDETEEITLKANSILWVPKKEFFITDGNVEIYDYSTQSKLFGDKFFFFGKKNEKIFLGKKVYAQLWDNKVILKAKNIYVSSTRNNDKKDNTQKPYDNQKIYKLDNFWITLCGQSPKCFGKYVWEFYGEDGTYQNDMIDINNVELSLCGLHIIKIPKFNYSINNGRLPTGLFLPKLYSISHEGFVIRIPYHYNVNDRIDIIIAPHLSLKKLLPIIYEFQLKHKFDNGGYSCNINTSYIKDYNLNKKESVFENFYHEYNINNNKYNKNYKDLNSKNELEKKVNAMIKLHGNFIYYNSSLELGFDINKLIDKDKTYAKKYLNNYDDIMYSTIYSHYSPNDRSFIMVEALELDDMRPYSPYKNLISFPRASFIYNSFIYQLGKWKYSYKIDGIIEKIKDNANFKKYNYKYNHNTNNQYLSYINIHYLNEYNPSIHSSSFDFKLQNNIQYNHSKNTIFEVSPLLSMRSTKNISEKSGFIIYPGVDFTLSKNLTIFNGQSIQVVEPIVRLKVSPYHRITVSPFNRQFLEYQAPTILSNNLRYYINDQLQSGSNLDYGVNWYYYGSLNFNISFGGNYRLYNSKLNNYNGNLNKSYHLMNDNIIPGSSIYPLNKASSTYNINASTKIGRNTISARTWLRPDLLTPVHIETDWIINSDNIIMIADYTFFDNNYYYGDPIRNRKFSNSRKKTFYSKKYYNHNEHEIGGDFWRRMNSDLWINFNARGKLNKYMPNDKNIITAGIGLRYQVDCFRIDFGLKKSNIKIRDLKPSLIYYFDVGVPILGF</sequence>
<comment type="caution">
    <text evidence="2">The sequence shown here is derived from an EMBL/GenBank/DDBJ whole genome shotgun (WGS) entry which is preliminary data.</text>
</comment>
<dbReference type="RefSeq" id="WP_322498386.1">
    <property type="nucleotide sequence ID" value="NZ_JARGYU010000001.1"/>
</dbReference>
<keyword evidence="1" id="KW-0812">Transmembrane</keyword>
<keyword evidence="1" id="KW-1133">Transmembrane helix</keyword>
<evidence type="ECO:0000256" key="1">
    <source>
        <dbReference type="SAM" id="Phobius"/>
    </source>
</evidence>
<dbReference type="Proteomes" id="UP001289135">
    <property type="component" value="Unassembled WGS sequence"/>
</dbReference>